<dbReference type="GO" id="GO:0043709">
    <property type="term" value="P:cell adhesion involved in single-species biofilm formation"/>
    <property type="evidence" value="ECO:0007669"/>
    <property type="project" value="TreeGrafter"/>
</dbReference>
<evidence type="ECO:0000313" key="3">
    <source>
        <dbReference type="Proteomes" id="UP000190080"/>
    </source>
</evidence>
<evidence type="ECO:0000259" key="1">
    <source>
        <dbReference type="PROSITE" id="PS50887"/>
    </source>
</evidence>
<dbReference type="GO" id="GO:0052621">
    <property type="term" value="F:diguanylate cyclase activity"/>
    <property type="evidence" value="ECO:0007669"/>
    <property type="project" value="TreeGrafter"/>
</dbReference>
<dbReference type="PROSITE" id="PS50887">
    <property type="entry name" value="GGDEF"/>
    <property type="match status" value="1"/>
</dbReference>
<reference evidence="2 3" key="1">
    <citation type="submission" date="2017-03" db="EMBL/GenBank/DDBJ databases">
        <title>Genome sequence of Clostridium oryzae DSM 28571.</title>
        <authorList>
            <person name="Poehlein A."/>
            <person name="Daniel R."/>
        </authorList>
    </citation>
    <scope>NUCLEOTIDE SEQUENCE [LARGE SCALE GENOMIC DNA]</scope>
    <source>
        <strain evidence="2 3">DSM 28571</strain>
    </source>
</reference>
<dbReference type="NCBIfam" id="TIGR00254">
    <property type="entry name" value="GGDEF"/>
    <property type="match status" value="1"/>
</dbReference>
<sequence>MNELYYEDLKKHILEKINIKDGDAEINTTSNGTLSYSSAPERNISYSYLIPLKGSENTNGALFIENSAPFKYNREMFLLIVETINIVVQNLKANDKILDLAMKDQLTQVYNRNYMQKHIKEKISRGEKFSLVLGDIDFFKKINDTYGHLAGDEVLKSISKILKNNLSKEDRIYRYGGEEFLIYLEGMTEIESFALVSKIKNDIEAATIVSDDITLKVTMSFGCYETVSGESMKAAIEKADEALYYSKENGRNRVSMHRQLKNIGNV</sequence>
<gene>
    <name evidence="2" type="primary">pleD</name>
    <name evidence="2" type="ORF">CLORY_27270</name>
</gene>
<dbReference type="EMBL" id="MZGV01000029">
    <property type="protein sequence ID" value="OPJ60676.1"/>
    <property type="molecule type" value="Genomic_DNA"/>
</dbReference>
<dbReference type="InterPro" id="IPR050469">
    <property type="entry name" value="Diguanylate_Cyclase"/>
</dbReference>
<dbReference type="InterPro" id="IPR029787">
    <property type="entry name" value="Nucleotide_cyclase"/>
</dbReference>
<dbReference type="PANTHER" id="PTHR45138:SF9">
    <property type="entry name" value="DIGUANYLATE CYCLASE DGCM-RELATED"/>
    <property type="match status" value="1"/>
</dbReference>
<keyword evidence="3" id="KW-1185">Reference proteome</keyword>
<dbReference type="SMART" id="SM00267">
    <property type="entry name" value="GGDEF"/>
    <property type="match status" value="1"/>
</dbReference>
<accession>A0A1V4IL69</accession>
<dbReference type="AlphaFoldDB" id="A0A1V4IL69"/>
<comment type="caution">
    <text evidence="2">The sequence shown here is derived from an EMBL/GenBank/DDBJ whole genome shotgun (WGS) entry which is preliminary data.</text>
</comment>
<dbReference type="FunFam" id="3.30.70.270:FF:000001">
    <property type="entry name" value="Diguanylate cyclase domain protein"/>
    <property type="match status" value="1"/>
</dbReference>
<protein>
    <submittedName>
        <fullName evidence="2">Response regulator PleD</fullName>
    </submittedName>
</protein>
<dbReference type="STRING" id="1450648.CLORY_27270"/>
<organism evidence="2 3">
    <name type="scientific">Clostridium oryzae</name>
    <dbReference type="NCBI Taxonomy" id="1450648"/>
    <lineage>
        <taxon>Bacteria</taxon>
        <taxon>Bacillati</taxon>
        <taxon>Bacillota</taxon>
        <taxon>Clostridia</taxon>
        <taxon>Eubacteriales</taxon>
        <taxon>Clostridiaceae</taxon>
        <taxon>Clostridium</taxon>
    </lineage>
</organism>
<proteinExistence type="predicted"/>
<dbReference type="PANTHER" id="PTHR45138">
    <property type="entry name" value="REGULATORY COMPONENTS OF SENSORY TRANSDUCTION SYSTEM"/>
    <property type="match status" value="1"/>
</dbReference>
<dbReference type="GO" id="GO:1902201">
    <property type="term" value="P:negative regulation of bacterial-type flagellum-dependent cell motility"/>
    <property type="evidence" value="ECO:0007669"/>
    <property type="project" value="TreeGrafter"/>
</dbReference>
<dbReference type="Proteomes" id="UP000190080">
    <property type="component" value="Unassembled WGS sequence"/>
</dbReference>
<dbReference type="OrthoDB" id="9805474at2"/>
<dbReference type="GO" id="GO:0005886">
    <property type="term" value="C:plasma membrane"/>
    <property type="evidence" value="ECO:0007669"/>
    <property type="project" value="TreeGrafter"/>
</dbReference>
<dbReference type="CDD" id="cd01949">
    <property type="entry name" value="GGDEF"/>
    <property type="match status" value="1"/>
</dbReference>
<feature type="domain" description="GGDEF" evidence="1">
    <location>
        <begin position="127"/>
        <end position="259"/>
    </location>
</feature>
<dbReference type="Gene3D" id="3.30.70.270">
    <property type="match status" value="1"/>
</dbReference>
<evidence type="ECO:0000313" key="2">
    <source>
        <dbReference type="EMBL" id="OPJ60676.1"/>
    </source>
</evidence>
<dbReference type="InterPro" id="IPR000160">
    <property type="entry name" value="GGDEF_dom"/>
</dbReference>
<name>A0A1V4IL69_9CLOT</name>
<dbReference type="SUPFAM" id="SSF55073">
    <property type="entry name" value="Nucleotide cyclase"/>
    <property type="match status" value="1"/>
</dbReference>
<dbReference type="InterPro" id="IPR043128">
    <property type="entry name" value="Rev_trsase/Diguanyl_cyclase"/>
</dbReference>
<dbReference type="RefSeq" id="WP_079425360.1">
    <property type="nucleotide sequence ID" value="NZ_MZGV01000029.1"/>
</dbReference>
<dbReference type="Pfam" id="PF00990">
    <property type="entry name" value="GGDEF"/>
    <property type="match status" value="1"/>
</dbReference>